<evidence type="ECO:0000256" key="5">
    <source>
        <dbReference type="ARBA" id="ARBA00072207"/>
    </source>
</evidence>
<dbReference type="InterPro" id="IPR046859">
    <property type="entry name" value="RGPA/RALGAPB_N"/>
</dbReference>
<protein>
    <recommendedName>
        <fullName evidence="5">Ral GTPase-activating protein subunit beta</fullName>
    </recommendedName>
    <alternativeName>
        <fullName evidence="6">p170</fullName>
    </alternativeName>
</protein>
<dbReference type="GO" id="GO:0005096">
    <property type="term" value="F:GTPase activator activity"/>
    <property type="evidence" value="ECO:0007669"/>
    <property type="project" value="UniProtKB-KW"/>
</dbReference>
<dbReference type="Gene3D" id="3.40.50.11210">
    <property type="entry name" value="Rap/Ran-GAP"/>
    <property type="match status" value="1"/>
</dbReference>
<dbReference type="SUPFAM" id="SSF111347">
    <property type="entry name" value="Rap/Ran-GAP"/>
    <property type="match status" value="1"/>
</dbReference>
<accession>A0A8B9L8N7</accession>
<dbReference type="FunFam" id="3.40.50.11210:FF:000005">
    <property type="entry name" value="Ral GTPase-activating protein, beta subunit (non-catalytic)"/>
    <property type="match status" value="1"/>
</dbReference>
<dbReference type="Pfam" id="PF20412">
    <property type="entry name" value="RALGAPB_N"/>
    <property type="match status" value="1"/>
</dbReference>
<dbReference type="PANTHER" id="PTHR21344:SF1">
    <property type="entry name" value="RAL GTPASE-ACTIVATING PROTEIN SUBUNIT BETA"/>
    <property type="match status" value="1"/>
</dbReference>
<evidence type="ECO:0000313" key="10">
    <source>
        <dbReference type="Proteomes" id="UP000694621"/>
    </source>
</evidence>
<organism evidence="9 10">
    <name type="scientific">Astyanax mexicanus</name>
    <name type="common">Blind cave fish</name>
    <name type="synonym">Astyanax fasciatus mexicanus</name>
    <dbReference type="NCBI Taxonomy" id="7994"/>
    <lineage>
        <taxon>Eukaryota</taxon>
        <taxon>Metazoa</taxon>
        <taxon>Chordata</taxon>
        <taxon>Craniata</taxon>
        <taxon>Vertebrata</taxon>
        <taxon>Euteleostomi</taxon>
        <taxon>Actinopterygii</taxon>
        <taxon>Neopterygii</taxon>
        <taxon>Teleostei</taxon>
        <taxon>Ostariophysi</taxon>
        <taxon>Characiformes</taxon>
        <taxon>Characoidei</taxon>
        <taxon>Acestrorhamphidae</taxon>
        <taxon>Acestrorhamphinae</taxon>
        <taxon>Astyanax</taxon>
    </lineage>
</organism>
<dbReference type="GO" id="GO:0051056">
    <property type="term" value="P:regulation of small GTPase mediated signal transduction"/>
    <property type="evidence" value="ECO:0007669"/>
    <property type="project" value="InterPro"/>
</dbReference>
<feature type="region of interest" description="Disordered" evidence="7">
    <location>
        <begin position="1253"/>
        <end position="1275"/>
    </location>
</feature>
<keyword evidence="1" id="KW-0343">GTPase activation</keyword>
<dbReference type="PANTHER" id="PTHR21344">
    <property type="entry name" value="RAL GTPASE-ACTIVATING PROTEIN SUBUNIT BETA"/>
    <property type="match status" value="1"/>
</dbReference>
<sequence>MYSEWRSLHLVVQSDQGHLSVLHSYPPTVGRDVANAVVRPLGASLGAPASECLLKTDKEVKWTMEVLCYGLTLPLDGDTVKLCVDVYTDWIMALVSPRDSIPQPIIKEPNLYVQTILKHLHNLFLPRPEQFSPMHFRLCQQVLSAVQKLARDSSSMARETWEVLLLFLLRINDTLLAPPTVGGGIAEKLAEKLISVLFEVWFLACTRCFPTPPYWKTAREMLANWRHHPPVVEQWSKVIAALTSRLLRFTYGPSFPPFKVPEEDASLIPAEMDNDCVAQTWYRFLHMLRYAASCLLPLLIIPYQGISRPRSDSAPPTPVNRLSMPPPPTTTNTTPPHSRRHRPTAVTKTTSKTTTVLSHQPSSTSPLSSPNQTSSEPRPLPAPTRPKVNSVLNLFGQWLFDAALVHCKLHSGLSRESSMTALATQAGVELRRKGSQMSTDTMVSNPMFDANEFPDNYESGRAEACGTLCRIFCSKKTGEEILPVYLSRFYMVLIQGLQISDFICRPVLASIILNSSALFCSDLKGINVVVPYFISALEIILPDRELTKFKSYVNPTELRRASINILLSMLPLPHHFGKVKSEVLLEGKFSNDDNSLHDKAVTFLSLKLRLVNVLIGALQTETDPINTQMILAAMLNIVQDSALLESIGAQAEGSVDGSHSLAKSHSRNNSGISNASAGSSEATTPDSERPAQALLRDYALHTDTAAGLLIRSIHLVTQRLNSQWRADMSISLAALELLAGLAKVKASVESSDRKRAVSSVCGYIVYQCSRPAPLHSRDLHSMIVAAFQCLCVWLTEHPDMLNEKDCLIEVLEIVELGISGSKSKTGEQEVRYKGDKEHNPASMRVKDAAEATLSCIMQVLGAFPSPSGPASPCSLLNEDTLVKYSRLTSTSHSNFRYFVLDNSVILAMLEQPLGNEQNPCPSVTMLIRGTCGRHAWTMQLFHQPRGARANQKVFVPEGRPTPKNDVGIRFNVKHRPFPEEVDKIPFVKADLSIPDLHDIVDKELEQQHEKLRGVMVKQIEYETTLEHHTEEVWKNKPFPDPLTDCKPPPPAQEFQTARLFLSHFGFLSLEALKEPGNSRLPPHLIALDSAVPGFFDDIGFLDLLPCRPCDTVFIFYMKAGQKSSQEILRNVESSANVQPHFLELLLSLGWPVEVGQHPGWTGSVYTSWTINTSSETGEEYECVSVGDTGGGVFNGEKRVLYYADALTEIAFVVPSLTESSENSFPTADSDSQMELLPSLLKQPNLTLELFPNHSDNMGLTQRSPTVKSKKLPSGRSIPPLGPETKVLVVWVERYDDIENFPVSELLAETSTGVESAVNSNASSLCRRSSSSEKDVPVIFIHPLKTGLFRIKLHGAMGKFSMVIPLVDNMVVSRRSLGFLVRQTVINACRRKRLESDSYSPPHVRRKQKISEIVNRYRNKQLEPEFYTSLFQEVGETSLNP</sequence>
<keyword evidence="2" id="KW-0597">Phosphoprotein</keyword>
<comment type="subunit">
    <text evidence="4">Component of the heterodimeric RalGAP1 complex with RALGAPA1 and of the heterodimeric RalGAP2 complex with RALGAPA2. Heterodimerization is required for activity.</text>
</comment>
<evidence type="ECO:0000256" key="7">
    <source>
        <dbReference type="SAM" id="MobiDB-lite"/>
    </source>
</evidence>
<feature type="region of interest" description="Disordered" evidence="7">
    <location>
        <begin position="309"/>
        <end position="385"/>
    </location>
</feature>
<proteinExistence type="predicted"/>
<name>A0A8B9L8N7_ASTMX</name>
<dbReference type="PROSITE" id="PS50085">
    <property type="entry name" value="RAPGAP"/>
    <property type="match status" value="1"/>
</dbReference>
<comment type="function">
    <text evidence="3">Non-catalytic subunit of the heterodimeric RalGAP1 and RalGAP2 complexes which act as GTPase activators for the Ras-like small GTPases RALA and RALB.</text>
</comment>
<dbReference type="InterPro" id="IPR035974">
    <property type="entry name" value="Rap/Ran-GAP_sf"/>
</dbReference>
<feature type="region of interest" description="Disordered" evidence="7">
    <location>
        <begin position="655"/>
        <end position="688"/>
    </location>
</feature>
<evidence type="ECO:0000256" key="4">
    <source>
        <dbReference type="ARBA" id="ARBA00063020"/>
    </source>
</evidence>
<feature type="compositionally biased region" description="Polar residues" evidence="7">
    <location>
        <begin position="1253"/>
        <end position="1266"/>
    </location>
</feature>
<evidence type="ECO:0000313" key="9">
    <source>
        <dbReference type="Ensembl" id="ENSAMXP00005047676.1"/>
    </source>
</evidence>
<feature type="compositionally biased region" description="Low complexity" evidence="7">
    <location>
        <begin position="344"/>
        <end position="375"/>
    </location>
</feature>
<dbReference type="InterPro" id="IPR000331">
    <property type="entry name" value="Rap/Ran_GAP_dom"/>
</dbReference>
<evidence type="ECO:0000256" key="3">
    <source>
        <dbReference type="ARBA" id="ARBA00053327"/>
    </source>
</evidence>
<evidence type="ECO:0000259" key="8">
    <source>
        <dbReference type="PROSITE" id="PS50085"/>
    </source>
</evidence>
<dbReference type="InterPro" id="IPR039930">
    <property type="entry name" value="RALGAPB"/>
</dbReference>
<feature type="compositionally biased region" description="Low complexity" evidence="7">
    <location>
        <begin position="667"/>
        <end position="680"/>
    </location>
</feature>
<dbReference type="Proteomes" id="UP000694621">
    <property type="component" value="Unplaced"/>
</dbReference>
<dbReference type="Ensembl" id="ENSAMXT00005051748.1">
    <property type="protein sequence ID" value="ENSAMXP00005047676.1"/>
    <property type="gene ID" value="ENSAMXG00005021776.1"/>
</dbReference>
<evidence type="ECO:0000256" key="2">
    <source>
        <dbReference type="ARBA" id="ARBA00022553"/>
    </source>
</evidence>
<feature type="domain" description="Rap-GAP" evidence="8">
    <location>
        <begin position="1098"/>
        <end position="1338"/>
    </location>
</feature>
<evidence type="ECO:0000256" key="6">
    <source>
        <dbReference type="ARBA" id="ARBA00081608"/>
    </source>
</evidence>
<evidence type="ECO:0000256" key="1">
    <source>
        <dbReference type="ARBA" id="ARBA00022468"/>
    </source>
</evidence>
<reference evidence="9" key="1">
    <citation type="submission" date="2025-08" db="UniProtKB">
        <authorList>
            <consortium name="Ensembl"/>
        </authorList>
    </citation>
    <scope>IDENTIFICATION</scope>
</reference>